<accession>A0A4C1UZJ4</accession>
<reference evidence="1 2" key="1">
    <citation type="journal article" date="2019" name="Commun. Biol.">
        <title>The bagworm genome reveals a unique fibroin gene that provides high tensile strength.</title>
        <authorList>
            <person name="Kono N."/>
            <person name="Nakamura H."/>
            <person name="Ohtoshi R."/>
            <person name="Tomita M."/>
            <person name="Numata K."/>
            <person name="Arakawa K."/>
        </authorList>
    </citation>
    <scope>NUCLEOTIDE SEQUENCE [LARGE SCALE GENOMIC DNA]</scope>
</reference>
<keyword evidence="2" id="KW-1185">Reference proteome</keyword>
<gene>
    <name evidence="1" type="ORF">EVAR_18462_1</name>
</gene>
<organism evidence="1 2">
    <name type="scientific">Eumeta variegata</name>
    <name type="common">Bagworm moth</name>
    <name type="synonym">Eumeta japonica</name>
    <dbReference type="NCBI Taxonomy" id="151549"/>
    <lineage>
        <taxon>Eukaryota</taxon>
        <taxon>Metazoa</taxon>
        <taxon>Ecdysozoa</taxon>
        <taxon>Arthropoda</taxon>
        <taxon>Hexapoda</taxon>
        <taxon>Insecta</taxon>
        <taxon>Pterygota</taxon>
        <taxon>Neoptera</taxon>
        <taxon>Endopterygota</taxon>
        <taxon>Lepidoptera</taxon>
        <taxon>Glossata</taxon>
        <taxon>Ditrysia</taxon>
        <taxon>Tineoidea</taxon>
        <taxon>Psychidae</taxon>
        <taxon>Oiketicinae</taxon>
        <taxon>Eumeta</taxon>
    </lineage>
</organism>
<dbReference type="Proteomes" id="UP000299102">
    <property type="component" value="Unassembled WGS sequence"/>
</dbReference>
<evidence type="ECO:0000313" key="1">
    <source>
        <dbReference type="EMBL" id="GBP31923.1"/>
    </source>
</evidence>
<dbReference type="AlphaFoldDB" id="A0A4C1UZJ4"/>
<dbReference type="EMBL" id="BGZK01000253">
    <property type="protein sequence ID" value="GBP31923.1"/>
    <property type="molecule type" value="Genomic_DNA"/>
</dbReference>
<sequence>MLTGDCRGSVRIATGVLTTNSATPTEYINDVSHINMQDMKLIKAGLSAGYDRDGSKTLKGGGDIISNPLY</sequence>
<comment type="caution">
    <text evidence="1">The sequence shown here is derived from an EMBL/GenBank/DDBJ whole genome shotgun (WGS) entry which is preliminary data.</text>
</comment>
<proteinExistence type="predicted"/>
<protein>
    <submittedName>
        <fullName evidence="1">Uncharacterized protein</fullName>
    </submittedName>
</protein>
<evidence type="ECO:0000313" key="2">
    <source>
        <dbReference type="Proteomes" id="UP000299102"/>
    </source>
</evidence>
<name>A0A4C1UZJ4_EUMVA</name>